<feature type="compositionally biased region" description="Polar residues" evidence="10">
    <location>
        <begin position="465"/>
        <end position="502"/>
    </location>
</feature>
<dbReference type="SMART" id="SM00220">
    <property type="entry name" value="S_TKc"/>
    <property type="match status" value="1"/>
</dbReference>
<dbReference type="GO" id="GO:0005524">
    <property type="term" value="F:ATP binding"/>
    <property type="evidence" value="ECO:0007669"/>
    <property type="project" value="UniProtKB-UniRule"/>
</dbReference>
<dbReference type="InterPro" id="IPR000719">
    <property type="entry name" value="Prot_kinase_dom"/>
</dbReference>
<gene>
    <name evidence="12" type="ORF">LENED_001457</name>
</gene>
<feature type="binding site" evidence="9">
    <location>
        <position position="661"/>
    </location>
    <ligand>
        <name>ATP</name>
        <dbReference type="ChEBI" id="CHEBI:30616"/>
    </ligand>
</feature>
<feature type="region of interest" description="Disordered" evidence="10">
    <location>
        <begin position="447"/>
        <end position="502"/>
    </location>
</feature>
<evidence type="ECO:0000256" key="5">
    <source>
        <dbReference type="ARBA" id="ARBA00022777"/>
    </source>
</evidence>
<evidence type="ECO:0000256" key="6">
    <source>
        <dbReference type="ARBA" id="ARBA00022840"/>
    </source>
</evidence>
<dbReference type="InterPro" id="IPR008271">
    <property type="entry name" value="Ser/Thr_kinase_AS"/>
</dbReference>
<reference evidence="12 13" key="1">
    <citation type="submission" date="2016-08" db="EMBL/GenBank/DDBJ databases">
        <authorList>
            <consortium name="Lentinula edodes genome sequencing consortium"/>
            <person name="Sakamoto Y."/>
            <person name="Nakade K."/>
            <person name="Sato S."/>
            <person name="Yoshida Y."/>
            <person name="Miyazaki K."/>
            <person name="Natsume S."/>
            <person name="Konno N."/>
        </authorList>
    </citation>
    <scope>NUCLEOTIDE SEQUENCE [LARGE SCALE GENOMIC DNA]</scope>
    <source>
        <strain evidence="12 13">NBRC 111202</strain>
    </source>
</reference>
<feature type="region of interest" description="Disordered" evidence="10">
    <location>
        <begin position="572"/>
        <end position="596"/>
    </location>
</feature>
<keyword evidence="13" id="KW-1185">Reference proteome</keyword>
<keyword evidence="6 9" id="KW-0067">ATP-binding</keyword>
<evidence type="ECO:0000256" key="1">
    <source>
        <dbReference type="ARBA" id="ARBA00012513"/>
    </source>
</evidence>
<proteinExistence type="predicted"/>
<evidence type="ECO:0000313" key="13">
    <source>
        <dbReference type="Proteomes" id="UP000188533"/>
    </source>
</evidence>
<comment type="catalytic activity">
    <reaction evidence="7">
        <text>L-threonyl-[protein] + ATP = O-phospho-L-threonyl-[protein] + ADP + H(+)</text>
        <dbReference type="Rhea" id="RHEA:46608"/>
        <dbReference type="Rhea" id="RHEA-COMP:11060"/>
        <dbReference type="Rhea" id="RHEA-COMP:11605"/>
        <dbReference type="ChEBI" id="CHEBI:15378"/>
        <dbReference type="ChEBI" id="CHEBI:30013"/>
        <dbReference type="ChEBI" id="CHEBI:30616"/>
        <dbReference type="ChEBI" id="CHEBI:61977"/>
        <dbReference type="ChEBI" id="CHEBI:456216"/>
        <dbReference type="EC" id="2.7.11.1"/>
    </reaction>
</comment>
<dbReference type="InterPro" id="IPR017441">
    <property type="entry name" value="Protein_kinase_ATP_BS"/>
</dbReference>
<dbReference type="InterPro" id="IPR011009">
    <property type="entry name" value="Kinase-like_dom_sf"/>
</dbReference>
<evidence type="ECO:0000256" key="10">
    <source>
        <dbReference type="SAM" id="MobiDB-lite"/>
    </source>
</evidence>
<dbReference type="GO" id="GO:0004674">
    <property type="term" value="F:protein serine/threonine kinase activity"/>
    <property type="evidence" value="ECO:0007669"/>
    <property type="project" value="UniProtKB-KW"/>
</dbReference>
<reference evidence="12 13" key="2">
    <citation type="submission" date="2017-02" db="EMBL/GenBank/DDBJ databases">
        <title>A genome survey and senescence transcriptome analysis in Lentinula edodes.</title>
        <authorList>
            <person name="Sakamoto Y."/>
            <person name="Nakade K."/>
            <person name="Sato S."/>
            <person name="Yoshida Y."/>
            <person name="Miyazaki K."/>
            <person name="Natsume S."/>
            <person name="Konno N."/>
        </authorList>
    </citation>
    <scope>NUCLEOTIDE SEQUENCE [LARGE SCALE GENOMIC DNA]</scope>
    <source>
        <strain evidence="12 13">NBRC 111202</strain>
    </source>
</reference>
<dbReference type="EMBL" id="BDGU01000021">
    <property type="protein sequence ID" value="GAV99971.1"/>
    <property type="molecule type" value="Genomic_DNA"/>
</dbReference>
<evidence type="ECO:0000313" key="12">
    <source>
        <dbReference type="EMBL" id="GAV99971.1"/>
    </source>
</evidence>
<dbReference type="Proteomes" id="UP000188533">
    <property type="component" value="Unassembled WGS sequence"/>
</dbReference>
<evidence type="ECO:0000259" key="11">
    <source>
        <dbReference type="PROSITE" id="PS50011"/>
    </source>
</evidence>
<evidence type="ECO:0000256" key="9">
    <source>
        <dbReference type="PROSITE-ProRule" id="PRU10141"/>
    </source>
</evidence>
<evidence type="ECO:0000256" key="3">
    <source>
        <dbReference type="ARBA" id="ARBA00022679"/>
    </source>
</evidence>
<evidence type="ECO:0000256" key="4">
    <source>
        <dbReference type="ARBA" id="ARBA00022741"/>
    </source>
</evidence>
<comment type="caution">
    <text evidence="12">The sequence shown here is derived from an EMBL/GenBank/DDBJ whole genome shotgun (WGS) entry which is preliminary data.</text>
</comment>
<dbReference type="STRING" id="5353.A0A1Q3DYA5"/>
<keyword evidence="2" id="KW-0723">Serine/threonine-protein kinase</keyword>
<dbReference type="PANTHER" id="PTHR24343:SF137">
    <property type="entry name" value="SERINE_THREONINE-PROTEIN KINASE HRK1"/>
    <property type="match status" value="1"/>
</dbReference>
<dbReference type="Gene3D" id="1.10.510.10">
    <property type="entry name" value="Transferase(Phosphotransferase) domain 1"/>
    <property type="match status" value="1"/>
</dbReference>
<feature type="compositionally biased region" description="Acidic residues" evidence="10">
    <location>
        <begin position="163"/>
        <end position="172"/>
    </location>
</feature>
<dbReference type="EC" id="2.7.11.1" evidence="1"/>
<dbReference type="Pfam" id="PF00069">
    <property type="entry name" value="Pkinase"/>
    <property type="match status" value="1"/>
</dbReference>
<feature type="domain" description="Protein kinase" evidence="11">
    <location>
        <begin position="630"/>
        <end position="907"/>
    </location>
</feature>
<dbReference type="SUPFAM" id="SSF56112">
    <property type="entry name" value="Protein kinase-like (PK-like)"/>
    <property type="match status" value="1"/>
</dbReference>
<dbReference type="AlphaFoldDB" id="A0A1Q3DYA5"/>
<evidence type="ECO:0000256" key="7">
    <source>
        <dbReference type="ARBA" id="ARBA00047899"/>
    </source>
</evidence>
<dbReference type="PROSITE" id="PS00107">
    <property type="entry name" value="PROTEIN_KINASE_ATP"/>
    <property type="match status" value="1"/>
</dbReference>
<dbReference type="GO" id="GO:0005829">
    <property type="term" value="C:cytosol"/>
    <property type="evidence" value="ECO:0007669"/>
    <property type="project" value="TreeGrafter"/>
</dbReference>
<feature type="region of interest" description="Disordered" evidence="10">
    <location>
        <begin position="162"/>
        <end position="181"/>
    </location>
</feature>
<comment type="catalytic activity">
    <reaction evidence="8">
        <text>L-seryl-[protein] + ATP = O-phospho-L-seryl-[protein] + ADP + H(+)</text>
        <dbReference type="Rhea" id="RHEA:17989"/>
        <dbReference type="Rhea" id="RHEA-COMP:9863"/>
        <dbReference type="Rhea" id="RHEA-COMP:11604"/>
        <dbReference type="ChEBI" id="CHEBI:15378"/>
        <dbReference type="ChEBI" id="CHEBI:29999"/>
        <dbReference type="ChEBI" id="CHEBI:30616"/>
        <dbReference type="ChEBI" id="CHEBI:83421"/>
        <dbReference type="ChEBI" id="CHEBI:456216"/>
        <dbReference type="EC" id="2.7.11.1"/>
    </reaction>
</comment>
<name>A0A1Q3DYA5_LENED</name>
<accession>A0A1Q3DYA5</accession>
<sequence length="963" mass="106976">MTENVVAPQNFTGASHFDITNSVFIASHNGPTLTSPFQSTSLQPPPPTMIPTLSFDSDSESSSSTETEWEVYARLLLPRKRGYPLWLPKPHQGLPEEYRRVGVRIGDVGILNELGGFDYLFNACLPADHPVNIGRVPPDFRHLQGVDVRFVDAHPGSVSLDFVPEEPDDEGGPPEYSFSKCNSASSSSDADNIFQNQSGCVFLRGFKIAVKIPPFMTSSNVAAKVTYIGQLGPDDLLPQSRSTDFAIPIAMQWWLKPYLASECDYQNPSTTHNAGMFNIPVKYQEYHPSNVINNWILHHSSVEVAITHDDDWASLIQDGEEEMPDNKELIHRVRKNYKLVESESHAYIQRKRNAMLSSFDTPVLKRRNSDCSLIPTNIMMARFLNNSEIQNKSLRRCASDSHISLANRPVVLSTVIEPKKTIIPLSLTSVLTSLLLPSDQQYIKAVDTRADTSRSESIPPLDLPASSQDVLVSNSPQILPTSQDSMPITAPNSQSPDSKNSLLQSVTVPAEEAPAPSNRTSTGLLHDLKRMLHRTNRASTTPQQPLSRLLSLDSLKKKVKLSSIFPKDKFSEKDLSPFPSSGSASNSELNRSRSPLPPYTLKFRSHHFQNSSHLTRPININHAHLHKKYGKWGRVLGSGAGGTVRLIKGSQKNGGAIFAVKQFRPKRKDESEKEYQTKVTAEFCVGSALNHTNIIEVVDIITENGHYYEIMEYAPYDLFSVVMSGKMSRPEIYCYFHQICEGVEYLHSLGLAHRDLKLDNCVITADNIVKLIDFGTATVFHYPGTKTYIKAKGIVGSDPYLAPEILTDEEYDPRKSDVWSVAVIFLCLILRRFPWKCPDMKTDASFRAFVDAQNDLSMPKSTKSKGVISSSQLELELSTTAKVVVEMDPSVIRLGRPGNSTESLPEFTTFSTSKSSPTTTISGYVAETLKESIGFQEWGGRVNFQSSTTRDKAYITKDASCGS</sequence>
<evidence type="ECO:0000256" key="8">
    <source>
        <dbReference type="ARBA" id="ARBA00048679"/>
    </source>
</evidence>
<dbReference type="PROSITE" id="PS00108">
    <property type="entry name" value="PROTEIN_KINASE_ST"/>
    <property type="match status" value="1"/>
</dbReference>
<keyword evidence="3" id="KW-0808">Transferase</keyword>
<feature type="region of interest" description="Disordered" evidence="10">
    <location>
        <begin position="35"/>
        <end position="62"/>
    </location>
</feature>
<keyword evidence="5 12" id="KW-0418">Kinase</keyword>
<protein>
    <recommendedName>
        <fullName evidence="1">non-specific serine/threonine protein kinase</fullName>
        <ecNumber evidence="1">2.7.11.1</ecNumber>
    </recommendedName>
</protein>
<evidence type="ECO:0000256" key="2">
    <source>
        <dbReference type="ARBA" id="ARBA00022527"/>
    </source>
</evidence>
<keyword evidence="4 9" id="KW-0547">Nucleotide-binding</keyword>
<feature type="compositionally biased region" description="Low complexity" evidence="10">
    <location>
        <begin position="576"/>
        <end position="587"/>
    </location>
</feature>
<organism evidence="12 13">
    <name type="scientific">Lentinula edodes</name>
    <name type="common">Shiitake mushroom</name>
    <name type="synonym">Lentinus edodes</name>
    <dbReference type="NCBI Taxonomy" id="5353"/>
    <lineage>
        <taxon>Eukaryota</taxon>
        <taxon>Fungi</taxon>
        <taxon>Dikarya</taxon>
        <taxon>Basidiomycota</taxon>
        <taxon>Agaricomycotina</taxon>
        <taxon>Agaricomycetes</taxon>
        <taxon>Agaricomycetidae</taxon>
        <taxon>Agaricales</taxon>
        <taxon>Marasmiineae</taxon>
        <taxon>Omphalotaceae</taxon>
        <taxon>Lentinula</taxon>
    </lineage>
</organism>
<dbReference type="PROSITE" id="PS50011">
    <property type="entry name" value="PROTEIN_KINASE_DOM"/>
    <property type="match status" value="1"/>
</dbReference>
<dbReference type="PANTHER" id="PTHR24343">
    <property type="entry name" value="SERINE/THREONINE KINASE"/>
    <property type="match status" value="1"/>
</dbReference>